<evidence type="ECO:0000259" key="1">
    <source>
        <dbReference type="SMART" id="SM00382"/>
    </source>
</evidence>
<dbReference type="InterPro" id="IPR027417">
    <property type="entry name" value="P-loop_NTPase"/>
</dbReference>
<name>A0A3R5WPD2_9FIRM</name>
<dbReference type="InterPro" id="IPR041682">
    <property type="entry name" value="AAA_14"/>
</dbReference>
<dbReference type="PANTHER" id="PTHR33295:SF18">
    <property type="entry name" value="AAA+ ATPASE DOMAIN-CONTAINING PROTEIN"/>
    <property type="match status" value="1"/>
</dbReference>
<dbReference type="EMBL" id="QRVK01000006">
    <property type="protein sequence ID" value="RGS43546.1"/>
    <property type="molecule type" value="Genomic_DNA"/>
</dbReference>
<sequence>MSNYEMTIYHGESLKTHIENTLTGIDKERFIASQLRDYLNAPNDRKVCCLYGLRRTGKTTMMLQEIERIGDYDKCLLLHCESGSSVMQIRKMIEAYPDSKYIFVDEATKAQNFISTASVLSDNYAAEGKKIILAGTDSLGFALARKDELYDRVHFIHTTYIPFREQHELLGTGIMDYIRYGGTLSPEGVFYNKEQTGEYSNSAIVFNITHSLERWNQGRNNGILDGAVRRGDLPSYINKVLEYNNRQFLASIINSDFKSHDIGSLADLLTKSGSADPELLYPSGNDEASIKAREDLTDRIRIALHIKENPIPVDPECVQAIIHFLKEMDVLYELPEKSGEPSYLFTQSGMRYSQAKDEAEALLNTDVFRNGEYSMVEQKEILDKLEQDISGHVLEDIVLYQAIQSAKEIGGSVVASKYEPKTYVGEFDVFFADLERRTACAVEVKLSDKQTEKQVRHLTNKQLCEAFEKETGAEIQNKIVLYQGKSAFNPFQATTPEDKVLYMNVETFLKQPEQLMQALLQEPVSDKKHFQSLMKAAGEKTPHKDDITR</sequence>
<dbReference type="SMART" id="SM00382">
    <property type="entry name" value="AAA"/>
    <property type="match status" value="1"/>
</dbReference>
<feature type="domain" description="AAA+ ATPase" evidence="1">
    <location>
        <begin position="44"/>
        <end position="154"/>
    </location>
</feature>
<gene>
    <name evidence="2" type="ORF">DWX94_04300</name>
</gene>
<dbReference type="InterPro" id="IPR003593">
    <property type="entry name" value="AAA+_ATPase"/>
</dbReference>
<dbReference type="GO" id="GO:0005524">
    <property type="term" value="F:ATP binding"/>
    <property type="evidence" value="ECO:0007669"/>
    <property type="project" value="UniProtKB-KW"/>
</dbReference>
<keyword evidence="2" id="KW-0547">Nucleotide-binding</keyword>
<evidence type="ECO:0000313" key="3">
    <source>
        <dbReference type="Proteomes" id="UP000283295"/>
    </source>
</evidence>
<dbReference type="SUPFAM" id="SSF52540">
    <property type="entry name" value="P-loop containing nucleoside triphosphate hydrolases"/>
    <property type="match status" value="1"/>
</dbReference>
<dbReference type="PANTHER" id="PTHR33295">
    <property type="entry name" value="ATPASE"/>
    <property type="match status" value="1"/>
</dbReference>
<dbReference type="Pfam" id="PF13173">
    <property type="entry name" value="AAA_14"/>
    <property type="match status" value="1"/>
</dbReference>
<dbReference type="Proteomes" id="UP000283295">
    <property type="component" value="Unassembled WGS sequence"/>
</dbReference>
<dbReference type="AlphaFoldDB" id="A0A3R5WPD2"/>
<dbReference type="OrthoDB" id="355159at2"/>
<accession>A0A3R5WPD2</accession>
<protein>
    <submittedName>
        <fullName evidence="2">ATP-binding protein</fullName>
    </submittedName>
</protein>
<proteinExistence type="predicted"/>
<organism evidence="2 3">
    <name type="scientific">Coprococcus eutactus</name>
    <dbReference type="NCBI Taxonomy" id="33043"/>
    <lineage>
        <taxon>Bacteria</taxon>
        <taxon>Bacillati</taxon>
        <taxon>Bacillota</taxon>
        <taxon>Clostridia</taxon>
        <taxon>Lachnospirales</taxon>
        <taxon>Lachnospiraceae</taxon>
        <taxon>Coprococcus</taxon>
    </lineage>
</organism>
<reference evidence="2 3" key="1">
    <citation type="submission" date="2018-08" db="EMBL/GenBank/DDBJ databases">
        <title>A genome reference for cultivated species of the human gut microbiota.</title>
        <authorList>
            <person name="Zou Y."/>
            <person name="Xue W."/>
            <person name="Luo G."/>
        </authorList>
    </citation>
    <scope>NUCLEOTIDE SEQUENCE [LARGE SCALE GENOMIC DNA]</scope>
    <source>
        <strain evidence="2 3">AF22-21</strain>
    </source>
</reference>
<keyword evidence="2" id="KW-0067">ATP-binding</keyword>
<evidence type="ECO:0000313" key="2">
    <source>
        <dbReference type="EMBL" id="RGS43546.1"/>
    </source>
</evidence>
<comment type="caution">
    <text evidence="2">The sequence shown here is derived from an EMBL/GenBank/DDBJ whole genome shotgun (WGS) entry which is preliminary data.</text>
</comment>